<accession>M1WLS7</accession>
<proteinExistence type="predicted"/>
<reference evidence="2" key="2">
    <citation type="journal article" date="2013" name="Stand. Genomic Sci.">
        <title>Complete genome sequence of Desulfocapsa sulfexigens, a marine deltaproteobacterium specialized in disproportionating inorganic sulfur compounds.</title>
        <authorList>
            <person name="Finster K.W."/>
            <person name="Kjeldsen K.U."/>
            <person name="Kube M."/>
            <person name="Reinhardt R."/>
            <person name="Mussmann M."/>
            <person name="Amann R."/>
            <person name="Schreiber L."/>
        </authorList>
    </citation>
    <scope>NUCLEOTIDE SEQUENCE [LARGE SCALE GENOMIC DNA]</scope>
    <source>
        <strain evidence="2">DSM 10523 / SB164P1</strain>
    </source>
</reference>
<reference evidence="1 2" key="1">
    <citation type="journal article" date="2013" name="PLoS ONE">
        <title>The first genomic and proteomic characterization of a deep-sea sulfate reducer: insights into the piezophilic lifestyle of Desulfovibrio piezophilus.</title>
        <authorList>
            <person name="Pradel N."/>
            <person name="Ji B."/>
            <person name="Gimenez G."/>
            <person name="Talla E."/>
            <person name="Lenoble P."/>
            <person name="Garel M."/>
            <person name="Tamburini C."/>
            <person name="Fourquet P."/>
            <person name="Lebrun R."/>
            <person name="Bertin P."/>
            <person name="Denis Y."/>
            <person name="Pophillat M."/>
            <person name="Barbe V."/>
            <person name="Ollivier B."/>
            <person name="Dolla A."/>
        </authorList>
    </citation>
    <scope>NUCLEOTIDE SEQUENCE [LARGE SCALE GENOMIC DNA]</scope>
    <source>
        <strain evidence="2">DSM 10523 / SB164P1</strain>
    </source>
</reference>
<gene>
    <name evidence="1" type="ordered locus">BN4_11143</name>
</gene>
<dbReference type="EMBL" id="FO203427">
    <property type="protein sequence ID" value="CCH48380.1"/>
    <property type="molecule type" value="Genomic_DNA"/>
</dbReference>
<protein>
    <submittedName>
        <fullName evidence="1">Uncharacterized protein</fullName>
    </submittedName>
</protein>
<keyword evidence="2" id="KW-1185">Reference proteome</keyword>
<organism evidence="1 2">
    <name type="scientific">Pseudodesulfovibrio piezophilus (strain DSM 21447 / JCM 15486 / C1TLV30)</name>
    <name type="common">Desulfovibrio piezophilus</name>
    <dbReference type="NCBI Taxonomy" id="1322246"/>
    <lineage>
        <taxon>Bacteria</taxon>
        <taxon>Pseudomonadati</taxon>
        <taxon>Thermodesulfobacteriota</taxon>
        <taxon>Desulfovibrionia</taxon>
        <taxon>Desulfovibrionales</taxon>
        <taxon>Desulfovibrionaceae</taxon>
    </lineage>
</organism>
<dbReference type="HOGENOM" id="CLU_3042760_0_0_7"/>
<dbReference type="AlphaFoldDB" id="M1WLS7"/>
<dbReference type="KEGG" id="dpi:BN4_11143"/>
<name>M1WLS7_PSEP2</name>
<sequence>MKLLPHLRGKKVFKEPSTASRFLHRSLLETFFRGLPMNKITHNSLIAKSHFEFG</sequence>
<evidence type="ECO:0000313" key="2">
    <source>
        <dbReference type="Proteomes" id="UP000011724"/>
    </source>
</evidence>
<dbReference type="Proteomes" id="UP000011724">
    <property type="component" value="Chromosome"/>
</dbReference>
<evidence type="ECO:0000313" key="1">
    <source>
        <dbReference type="EMBL" id="CCH48380.1"/>
    </source>
</evidence>